<keyword evidence="5 6" id="KW-0472">Membrane</keyword>
<reference evidence="9 10" key="1">
    <citation type="journal article" date="1992" name="Lakartidningen">
        <title>[Penicillin V and not amoxicillin is the first choice preparation in acute otitis].</title>
        <authorList>
            <person name="Kamme C."/>
            <person name="Lundgren K."/>
            <person name="Prellner K."/>
        </authorList>
    </citation>
    <scope>NUCLEOTIDE SEQUENCE [LARGE SCALE GENOMIC DNA]</scope>
    <source>
        <strain evidence="9 10">PC3997IV</strain>
    </source>
</reference>
<dbReference type="Proteomes" id="UP000325002">
    <property type="component" value="Unassembled WGS sequence"/>
</dbReference>
<dbReference type="EMBL" id="SAYD01000004">
    <property type="protein sequence ID" value="TXJ41393.1"/>
    <property type="molecule type" value="Genomic_DNA"/>
</dbReference>
<name>A0A5C8EVB2_9SPIR</name>
<evidence type="ECO:0000256" key="4">
    <source>
        <dbReference type="ARBA" id="ARBA00022989"/>
    </source>
</evidence>
<feature type="transmembrane region" description="Helical" evidence="6">
    <location>
        <begin position="492"/>
        <end position="511"/>
    </location>
</feature>
<dbReference type="Pfam" id="PF13567">
    <property type="entry name" value="DUF4131"/>
    <property type="match status" value="1"/>
</dbReference>
<feature type="transmembrane region" description="Helical" evidence="6">
    <location>
        <begin position="60"/>
        <end position="80"/>
    </location>
</feature>
<keyword evidence="3 6" id="KW-0812">Transmembrane</keyword>
<protein>
    <submittedName>
        <fullName evidence="9">ComEC family competence protein</fullName>
    </submittedName>
</protein>
<accession>A0A5C8EVB2</accession>
<dbReference type="PANTHER" id="PTHR30619">
    <property type="entry name" value="DNA INTERNALIZATION/COMPETENCE PROTEIN COMEC/REC2"/>
    <property type="match status" value="1"/>
</dbReference>
<comment type="subcellular location">
    <subcellularLocation>
        <location evidence="1">Cell membrane</location>
        <topology evidence="1">Multi-pass membrane protein</topology>
    </subcellularLocation>
</comment>
<proteinExistence type="predicted"/>
<feature type="transmembrane region" description="Helical" evidence="6">
    <location>
        <begin position="426"/>
        <end position="453"/>
    </location>
</feature>
<feature type="domain" description="ComEC/Rec2-related protein" evidence="7">
    <location>
        <begin position="236"/>
        <end position="509"/>
    </location>
</feature>
<feature type="transmembrane region" description="Helical" evidence="6">
    <location>
        <begin position="298"/>
        <end position="326"/>
    </location>
</feature>
<feature type="transmembrane region" description="Helical" evidence="6">
    <location>
        <begin position="33"/>
        <end position="55"/>
    </location>
</feature>
<evidence type="ECO:0000259" key="7">
    <source>
        <dbReference type="Pfam" id="PF03772"/>
    </source>
</evidence>
<evidence type="ECO:0000256" key="2">
    <source>
        <dbReference type="ARBA" id="ARBA00022475"/>
    </source>
</evidence>
<feature type="transmembrane region" description="Helical" evidence="6">
    <location>
        <begin position="392"/>
        <end position="414"/>
    </location>
</feature>
<feature type="transmembrane region" description="Helical" evidence="6">
    <location>
        <begin position="354"/>
        <end position="372"/>
    </location>
</feature>
<sequence length="520" mass="60156">MKKFYNYPITYILYIALSFSFGISLALSLKNIFLSYIFLIVAFILIILSLIFAFLNKTKIYLAIISCFFIGYSFTIARYYKIFINPLSDFEGNIKGYRAKIKEYDGVINFRDRYIAYVDMIFDGKNWLYYSGNIRIYHNSSKPIYINDTITVYAKINLYKNIFTNENEKNIIKNLDNKMLYGVSSIYPYINFTFQKSGFSIINYINKYGLYFRNIAKKSLGKFLSPINYSVAQGITIGDKSIIPKNINQYFIDAGISHILSISGLHISMVLYILFIALSFLPINFYKRILISTIITIIIYPAITLFSVSIIRASIMAFCLLISFIFDKNRNSVNSLFLAALIILTIEPNSIREISFQFSFLATLGIILYYPIFDFYILSKIKNINNVFLKNLIIKLVGFLFINLIALISILPFSVYHFSILNLTSIFANIFAVPLTFIILSSSIITIIIFQIYSPLSIYPASTVEFFTNLLIKLSKNFSEIKFFKYQILCNLYFAIFLTFIIMIIGLILRVKINSFIKEK</sequence>
<dbReference type="InterPro" id="IPR052159">
    <property type="entry name" value="Competence_DNA_uptake"/>
</dbReference>
<feature type="transmembrane region" description="Helical" evidence="6">
    <location>
        <begin position="7"/>
        <end position="27"/>
    </location>
</feature>
<evidence type="ECO:0000256" key="6">
    <source>
        <dbReference type="SAM" id="Phobius"/>
    </source>
</evidence>
<evidence type="ECO:0000256" key="1">
    <source>
        <dbReference type="ARBA" id="ARBA00004651"/>
    </source>
</evidence>
<comment type="caution">
    <text evidence="9">The sequence shown here is derived from an EMBL/GenBank/DDBJ whole genome shotgun (WGS) entry which is preliminary data.</text>
</comment>
<dbReference type="NCBIfam" id="TIGR00360">
    <property type="entry name" value="ComEC_N-term"/>
    <property type="match status" value="1"/>
</dbReference>
<dbReference type="InterPro" id="IPR025405">
    <property type="entry name" value="DUF4131"/>
</dbReference>
<feature type="domain" description="DUF4131" evidence="8">
    <location>
        <begin position="35"/>
        <end position="159"/>
    </location>
</feature>
<feature type="transmembrane region" description="Helical" evidence="6">
    <location>
        <begin position="265"/>
        <end position="286"/>
    </location>
</feature>
<dbReference type="AlphaFoldDB" id="A0A5C8EVB2"/>
<dbReference type="RefSeq" id="WP_147545082.1">
    <property type="nucleotide sequence ID" value="NZ_SAYD01000004.1"/>
</dbReference>
<evidence type="ECO:0000313" key="9">
    <source>
        <dbReference type="EMBL" id="TXJ41393.1"/>
    </source>
</evidence>
<dbReference type="InterPro" id="IPR004477">
    <property type="entry name" value="ComEC_N"/>
</dbReference>
<dbReference type="Pfam" id="PF03772">
    <property type="entry name" value="Competence"/>
    <property type="match status" value="1"/>
</dbReference>
<evidence type="ECO:0000256" key="3">
    <source>
        <dbReference type="ARBA" id="ARBA00022692"/>
    </source>
</evidence>
<dbReference type="PANTHER" id="PTHR30619:SF1">
    <property type="entry name" value="RECOMBINATION PROTEIN 2"/>
    <property type="match status" value="1"/>
</dbReference>
<dbReference type="GO" id="GO:0005886">
    <property type="term" value="C:plasma membrane"/>
    <property type="evidence" value="ECO:0007669"/>
    <property type="project" value="UniProtKB-SubCell"/>
</dbReference>
<keyword evidence="2" id="KW-1003">Cell membrane</keyword>
<gene>
    <name evidence="9" type="ORF">EPJ81_01100</name>
</gene>
<organism evidence="9 10">
    <name type="scientific">Brachyspira aalborgi</name>
    <dbReference type="NCBI Taxonomy" id="29522"/>
    <lineage>
        <taxon>Bacteria</taxon>
        <taxon>Pseudomonadati</taxon>
        <taxon>Spirochaetota</taxon>
        <taxon>Spirochaetia</taxon>
        <taxon>Brachyspirales</taxon>
        <taxon>Brachyspiraceae</taxon>
        <taxon>Brachyspira</taxon>
    </lineage>
</organism>
<feature type="transmembrane region" description="Helical" evidence="6">
    <location>
        <begin position="332"/>
        <end position="347"/>
    </location>
</feature>
<keyword evidence="4 6" id="KW-1133">Transmembrane helix</keyword>
<evidence type="ECO:0000313" key="10">
    <source>
        <dbReference type="Proteomes" id="UP000325002"/>
    </source>
</evidence>
<evidence type="ECO:0000256" key="5">
    <source>
        <dbReference type="ARBA" id="ARBA00023136"/>
    </source>
</evidence>
<evidence type="ECO:0000259" key="8">
    <source>
        <dbReference type="Pfam" id="PF13567"/>
    </source>
</evidence>